<dbReference type="GO" id="GO:0071944">
    <property type="term" value="C:cell periphery"/>
    <property type="evidence" value="ECO:0007669"/>
    <property type="project" value="TreeGrafter"/>
</dbReference>
<dbReference type="Proteomes" id="UP000507470">
    <property type="component" value="Unassembled WGS sequence"/>
</dbReference>
<dbReference type="PANTHER" id="PTHR16311:SF3">
    <property type="entry name" value="THROMBOSPONDIN TYPE-1 DOMAIN-CONTAINING PROTEIN 1"/>
    <property type="match status" value="1"/>
</dbReference>
<dbReference type="FunFam" id="2.20.100.10:FF:000001">
    <property type="entry name" value="semaphorin-5A isoform X1"/>
    <property type="match status" value="1"/>
</dbReference>
<evidence type="ECO:0000256" key="2">
    <source>
        <dbReference type="ARBA" id="ARBA00023157"/>
    </source>
</evidence>
<dbReference type="EMBL" id="CACVKT020009703">
    <property type="protein sequence ID" value="CAC5422943.1"/>
    <property type="molecule type" value="Genomic_DNA"/>
</dbReference>
<keyword evidence="3" id="KW-0472">Membrane</keyword>
<feature type="transmembrane region" description="Helical" evidence="3">
    <location>
        <begin position="136"/>
        <end position="163"/>
    </location>
</feature>
<protein>
    <submittedName>
        <fullName evidence="4">HMCN</fullName>
    </submittedName>
</protein>
<evidence type="ECO:0000256" key="3">
    <source>
        <dbReference type="SAM" id="Phobius"/>
    </source>
</evidence>
<dbReference type="AlphaFoldDB" id="A0A6J8ESS3"/>
<dbReference type="InterPro" id="IPR000884">
    <property type="entry name" value="TSP1_rpt"/>
</dbReference>
<dbReference type="PANTHER" id="PTHR16311">
    <property type="entry name" value="THROMBOSPONDIN TYPE I DOMAIN-CONTAINING 1"/>
    <property type="match status" value="1"/>
</dbReference>
<dbReference type="Pfam" id="PF00090">
    <property type="entry name" value="TSP_1"/>
    <property type="match status" value="2"/>
</dbReference>
<keyword evidence="5" id="KW-1185">Reference proteome</keyword>
<dbReference type="SUPFAM" id="SSF82895">
    <property type="entry name" value="TSP-1 type 1 repeat"/>
    <property type="match status" value="2"/>
</dbReference>
<gene>
    <name evidence="4" type="ORF">MCOR_54954</name>
</gene>
<dbReference type="Gene3D" id="2.20.100.10">
    <property type="entry name" value="Thrombospondin type-1 (TSP1) repeat"/>
    <property type="match status" value="2"/>
</dbReference>
<name>A0A6J8ESS3_MYTCO</name>
<evidence type="ECO:0000313" key="5">
    <source>
        <dbReference type="Proteomes" id="UP000507470"/>
    </source>
</evidence>
<dbReference type="PROSITE" id="PS50092">
    <property type="entry name" value="TSP1"/>
    <property type="match status" value="2"/>
</dbReference>
<proteinExistence type="predicted"/>
<keyword evidence="3" id="KW-0812">Transmembrane</keyword>
<keyword evidence="1" id="KW-0677">Repeat</keyword>
<organism evidence="4 5">
    <name type="scientific">Mytilus coruscus</name>
    <name type="common">Sea mussel</name>
    <dbReference type="NCBI Taxonomy" id="42192"/>
    <lineage>
        <taxon>Eukaryota</taxon>
        <taxon>Metazoa</taxon>
        <taxon>Spiralia</taxon>
        <taxon>Lophotrochozoa</taxon>
        <taxon>Mollusca</taxon>
        <taxon>Bivalvia</taxon>
        <taxon>Autobranchia</taxon>
        <taxon>Pteriomorphia</taxon>
        <taxon>Mytilida</taxon>
        <taxon>Mytiloidea</taxon>
        <taxon>Mytilidae</taxon>
        <taxon>Mytilinae</taxon>
        <taxon>Mytilus</taxon>
    </lineage>
</organism>
<dbReference type="InterPro" id="IPR038877">
    <property type="entry name" value="THSD1"/>
</dbReference>
<evidence type="ECO:0000256" key="1">
    <source>
        <dbReference type="ARBA" id="ARBA00022737"/>
    </source>
</evidence>
<keyword evidence="3" id="KW-1133">Transmembrane helix</keyword>
<accession>A0A6J8ESS3</accession>
<reference evidence="4 5" key="1">
    <citation type="submission" date="2020-06" db="EMBL/GenBank/DDBJ databases">
        <authorList>
            <person name="Li R."/>
            <person name="Bekaert M."/>
        </authorList>
    </citation>
    <scope>NUCLEOTIDE SEQUENCE [LARGE SCALE GENOMIC DNA]</scope>
    <source>
        <strain evidence="5">wild</strain>
    </source>
</reference>
<dbReference type="SMART" id="SM00209">
    <property type="entry name" value="TSP1"/>
    <property type="match status" value="2"/>
</dbReference>
<dbReference type="FunFam" id="2.20.100.10:FF:000007">
    <property type="entry name" value="Thrombospondin 1"/>
    <property type="match status" value="1"/>
</dbReference>
<evidence type="ECO:0000313" key="4">
    <source>
        <dbReference type="EMBL" id="CAC5422943.1"/>
    </source>
</evidence>
<keyword evidence="2" id="KW-1015">Disulfide bond</keyword>
<dbReference type="OrthoDB" id="6131485at2759"/>
<dbReference type="InterPro" id="IPR036383">
    <property type="entry name" value="TSP1_rpt_sf"/>
</dbReference>
<sequence length="236" mass="26232">MITLCIHTCPWQLGEWSSWNTCSATCNGGIQDRTRACDKPTPSNGGRYCHGRSIESRLCNTINCEIHGQWGSWQEWESCNATCGNGFKTRSRICDSPFPMFGGSECIGLDFYIQNCSQDICLGADRAIKDEPSKRFSAGLLAGVAVGCSVVTAVIIFLGLCVFRRLNPNETARQHTKTGNNQRLGEQQLTSQLNDYERSRRSSDTQSGVYDSIEIGGRTNTQMNCNNEEIYEDLKL</sequence>